<evidence type="ECO:0000259" key="4">
    <source>
        <dbReference type="Pfam" id="PF08623"/>
    </source>
</evidence>
<name>A0ABV0S6T8_9TELE</name>
<evidence type="ECO:0000313" key="5">
    <source>
        <dbReference type="EMBL" id="MEQ2216183.1"/>
    </source>
</evidence>
<reference evidence="5 6" key="1">
    <citation type="submission" date="2021-06" db="EMBL/GenBank/DDBJ databases">
        <authorList>
            <person name="Palmer J.M."/>
        </authorList>
    </citation>
    <scope>NUCLEOTIDE SEQUENCE [LARGE SCALE GENOMIC DNA]</scope>
    <source>
        <strain evidence="5 6">XC_2019</strain>
        <tissue evidence="5">Muscle</tissue>
    </source>
</reference>
<keyword evidence="2" id="KW-0677">Repeat</keyword>
<keyword evidence="6" id="KW-1185">Reference proteome</keyword>
<feature type="non-terminal residue" evidence="5">
    <location>
        <position position="1"/>
    </location>
</feature>
<sequence>VSITLLTCMAKACPSSLAKISSSVLPGVFKLIHSPLLQGGALLAILDFLQALLTSKATNLGYSQLLKSLMEPFQSSKTSADVLHRQSYHSVARCVAALSSASPKETPGTVTNLIQQVKTSSSPESARVLALLCLGEVGRNGSLGGSKEVQGVILEAFSSTYEEIKTAASCALGGMAVGSLNEFLPFILREISAQPRKQYLLLHSLKEVISACPASSLSPHVESIWALLFQHCESQEEGTRNLVEMGPFKHTVDDGLDVRKAAFECMYTLLDSCLEGLDVLQFLDHVEEGLKDHYDIRVKAGSVKQEFEKQEELRRSAMRAVAALLAVPEVERSPSMAEFANQIRSNADMASIYQSVQGGEGGGMAPTEGMDIS</sequence>
<comment type="caution">
    <text evidence="5">The sequence shown here is derived from an EMBL/GenBank/DDBJ whole genome shotgun (WGS) entry which is preliminary data.</text>
</comment>
<gene>
    <name evidence="5" type="ORF">XENOCAPTIV_012032</name>
</gene>
<protein>
    <recommendedName>
        <fullName evidence="4">TATA-binding protein interacting (TIP20) domain-containing protein</fullName>
    </recommendedName>
</protein>
<keyword evidence="3" id="KW-0833">Ubl conjugation pathway</keyword>
<evidence type="ECO:0000256" key="2">
    <source>
        <dbReference type="ARBA" id="ARBA00022737"/>
    </source>
</evidence>
<comment type="similarity">
    <text evidence="1">Belongs to the CAND family.</text>
</comment>
<dbReference type="EMBL" id="JAHRIN010069770">
    <property type="protein sequence ID" value="MEQ2216183.1"/>
    <property type="molecule type" value="Genomic_DNA"/>
</dbReference>
<feature type="domain" description="TATA-binding protein interacting (TIP20)" evidence="4">
    <location>
        <begin position="218"/>
        <end position="298"/>
    </location>
</feature>
<dbReference type="InterPro" id="IPR013932">
    <property type="entry name" value="TATA-bd_TIP120"/>
</dbReference>
<accession>A0ABV0S6T8</accession>
<dbReference type="SUPFAM" id="SSF48371">
    <property type="entry name" value="ARM repeat"/>
    <property type="match status" value="1"/>
</dbReference>
<dbReference type="InterPro" id="IPR016024">
    <property type="entry name" value="ARM-type_fold"/>
</dbReference>
<evidence type="ECO:0000256" key="1">
    <source>
        <dbReference type="ARBA" id="ARBA00007657"/>
    </source>
</evidence>
<dbReference type="Pfam" id="PF08623">
    <property type="entry name" value="TIP120"/>
    <property type="match status" value="1"/>
</dbReference>
<evidence type="ECO:0000313" key="6">
    <source>
        <dbReference type="Proteomes" id="UP001434883"/>
    </source>
</evidence>
<proteinExistence type="inferred from homology"/>
<evidence type="ECO:0000256" key="3">
    <source>
        <dbReference type="ARBA" id="ARBA00022786"/>
    </source>
</evidence>
<dbReference type="Proteomes" id="UP001434883">
    <property type="component" value="Unassembled WGS sequence"/>
</dbReference>
<dbReference type="InterPro" id="IPR039852">
    <property type="entry name" value="CAND1/CAND2"/>
</dbReference>
<dbReference type="InterPro" id="IPR011989">
    <property type="entry name" value="ARM-like"/>
</dbReference>
<organism evidence="5 6">
    <name type="scientific">Xenoophorus captivus</name>
    <dbReference type="NCBI Taxonomy" id="1517983"/>
    <lineage>
        <taxon>Eukaryota</taxon>
        <taxon>Metazoa</taxon>
        <taxon>Chordata</taxon>
        <taxon>Craniata</taxon>
        <taxon>Vertebrata</taxon>
        <taxon>Euteleostomi</taxon>
        <taxon>Actinopterygii</taxon>
        <taxon>Neopterygii</taxon>
        <taxon>Teleostei</taxon>
        <taxon>Neoteleostei</taxon>
        <taxon>Acanthomorphata</taxon>
        <taxon>Ovalentaria</taxon>
        <taxon>Atherinomorphae</taxon>
        <taxon>Cyprinodontiformes</taxon>
        <taxon>Goodeidae</taxon>
        <taxon>Xenoophorus</taxon>
    </lineage>
</organism>
<dbReference type="PANTHER" id="PTHR12696">
    <property type="entry name" value="TIP120"/>
    <property type="match status" value="1"/>
</dbReference>
<dbReference type="Gene3D" id="1.25.10.10">
    <property type="entry name" value="Leucine-rich Repeat Variant"/>
    <property type="match status" value="2"/>
</dbReference>